<proteinExistence type="predicted"/>
<organism evidence="1 2">
    <name type="scientific">Cylicocyclus nassatus</name>
    <name type="common">Nematode worm</name>
    <dbReference type="NCBI Taxonomy" id="53992"/>
    <lineage>
        <taxon>Eukaryota</taxon>
        <taxon>Metazoa</taxon>
        <taxon>Ecdysozoa</taxon>
        <taxon>Nematoda</taxon>
        <taxon>Chromadorea</taxon>
        <taxon>Rhabditida</taxon>
        <taxon>Rhabditina</taxon>
        <taxon>Rhabditomorpha</taxon>
        <taxon>Strongyloidea</taxon>
        <taxon>Strongylidae</taxon>
        <taxon>Cylicocyclus</taxon>
    </lineage>
</organism>
<keyword evidence="2" id="KW-1185">Reference proteome</keyword>
<evidence type="ECO:0000313" key="1">
    <source>
        <dbReference type="EMBL" id="CAJ0593814.1"/>
    </source>
</evidence>
<dbReference type="AlphaFoldDB" id="A0AA36GGF7"/>
<gene>
    <name evidence="1" type="ORF">CYNAS_LOCUS5797</name>
</gene>
<comment type="caution">
    <text evidence="1">The sequence shown here is derived from an EMBL/GenBank/DDBJ whole genome shotgun (WGS) entry which is preliminary data.</text>
</comment>
<protein>
    <submittedName>
        <fullName evidence="1">Uncharacterized protein</fullName>
    </submittedName>
</protein>
<dbReference type="Proteomes" id="UP001176961">
    <property type="component" value="Unassembled WGS sequence"/>
</dbReference>
<accession>A0AA36GGF7</accession>
<evidence type="ECO:0000313" key="2">
    <source>
        <dbReference type="Proteomes" id="UP001176961"/>
    </source>
</evidence>
<dbReference type="EMBL" id="CATQJL010000112">
    <property type="protein sequence ID" value="CAJ0593814.1"/>
    <property type="molecule type" value="Genomic_DNA"/>
</dbReference>
<name>A0AA36GGF7_CYLNA</name>
<sequence>MIGWIRITQTHEQPFSRLFIGERVYSSRVYWKVPRATRQDVVHLYEREGDEDLDHFGPILLFLYNRMSRSVRVLVEEFTRTALELLRLIRNIYYRPEFHVETPRRPLSLSQRETFYACITAGILDLKAAAELIFQQKQCRVREFENGIENRELLIGGPD</sequence>
<reference evidence="1" key="1">
    <citation type="submission" date="2023-07" db="EMBL/GenBank/DDBJ databases">
        <authorList>
            <consortium name="CYATHOMIX"/>
        </authorList>
    </citation>
    <scope>NUCLEOTIDE SEQUENCE</scope>
    <source>
        <strain evidence="1">N/A</strain>
    </source>
</reference>